<dbReference type="PANTHER" id="PTHR43308">
    <property type="entry name" value="OUTER MEMBRANE PROTEIN ALPHA-RELATED"/>
    <property type="match status" value="1"/>
</dbReference>
<dbReference type="PANTHER" id="PTHR43308:SF5">
    <property type="entry name" value="S-LAYER PROTEIN _ PEPTIDOGLYCAN ENDO-BETA-N-ACETYLGLUCOSAMINIDASE"/>
    <property type="match status" value="1"/>
</dbReference>
<dbReference type="InterPro" id="IPR001119">
    <property type="entry name" value="SLH_dom"/>
</dbReference>
<dbReference type="PROSITE" id="PS51272">
    <property type="entry name" value="SLH"/>
    <property type="match status" value="3"/>
</dbReference>
<evidence type="ECO:0000313" key="6">
    <source>
        <dbReference type="Proteomes" id="UP000216024"/>
    </source>
</evidence>
<dbReference type="Pfam" id="PF00395">
    <property type="entry name" value="SLH"/>
    <property type="match status" value="3"/>
</dbReference>
<dbReference type="AlphaFoldDB" id="A0A267MG33"/>
<organism evidence="5 6">
    <name type="scientific">Anaeromicrobium sediminis</name>
    <dbReference type="NCBI Taxonomy" id="1478221"/>
    <lineage>
        <taxon>Bacteria</taxon>
        <taxon>Bacillati</taxon>
        <taxon>Bacillota</taxon>
        <taxon>Clostridia</taxon>
        <taxon>Peptostreptococcales</taxon>
        <taxon>Thermotaleaceae</taxon>
        <taxon>Anaeromicrobium</taxon>
    </lineage>
</organism>
<name>A0A267MG33_9FIRM</name>
<feature type="signal peptide" evidence="3">
    <location>
        <begin position="1"/>
        <end position="28"/>
    </location>
</feature>
<sequence length="924" mass="102215">MECYMKKTVSHILTALLILISMTSTSFANTSSVDSISSASKKDTVKEVAKEVTKLEKTINEVTVEEKKKETAKVVAVEKIEEKKVGEKQVNTQNEIKEKDHWAYAMMSELKSKRIISGYSDGTLKPDKSVTRAEFITMIGEILRLQEKSENVFEDIDSSNWYVEAILKGKEAGIMNGYEVEGELLAKPNAYITREEASTMVVNAFKLIGDNDTKLSFEDSKEIAPYAQENINILLANKYVSGYEDNTFKPKKLLSRAEGMTILKNTMGELYNTKGTYKDNVIPSNLVINTEGVILENTTVKGNLYLTEGIGDGEVEINNSQITGKVYIEGGGLNSIYFSNSSVGEVVVAKKDGKVRVVLKDNTKVETIKMENNAKMEVSKNSNIKKLEVGKKVKEIQIKNEGKIDDFKVQGKEVKINDKKVTKEQKIYIRGNEIKKSEGKTDATSSASKKKPSGGGGGGGSSSNQTQPKEDFTENDMTLIGGAFKESSENDGSVGNTLKLVIKDGKDVKFASNIKTGTIDTITGASVVKDTPIPQGLKLEIKRINDKTLELKMIGKANNHGESSKTIKFILENNMFEGIKDSIAGTFAMLPIEFHNKTDGSEETPETPDPGTGDKETDDKYKIIDASKTDIMEIHNVLYAVVVLKKGNVDDYEFYLDGNLGDPLKVNTEGTILKLELNTKEVENLKVVNKSDNSEEVFSFINNSEPKINDNLLGNQLIMDELEFIEASTNDGSIKNTINLAIANDTKAIFSTKSNYGEIDTISGASALKDVPAGLKLKLNRIDDKNLNLEMIGNALSHGEENSKEIKLILLPELFENVIDSFEGLEKHIGIKFYNTTEEIIEDGKYKIIDPNKTKIMEIQNVMYAVVVIKEGTAENYKFYINGNEESIKKVNTEGTVVKIELGHTGEQELKVVKDETKEIFTLK</sequence>
<keyword evidence="3" id="KW-0732">Signal</keyword>
<feature type="region of interest" description="Disordered" evidence="2">
    <location>
        <begin position="433"/>
        <end position="470"/>
    </location>
</feature>
<feature type="domain" description="SLH" evidence="4">
    <location>
        <begin position="218"/>
        <end position="277"/>
    </location>
</feature>
<dbReference type="OrthoDB" id="2744137at2"/>
<evidence type="ECO:0000256" key="3">
    <source>
        <dbReference type="SAM" id="SignalP"/>
    </source>
</evidence>
<evidence type="ECO:0000259" key="4">
    <source>
        <dbReference type="PROSITE" id="PS51272"/>
    </source>
</evidence>
<evidence type="ECO:0000256" key="1">
    <source>
        <dbReference type="ARBA" id="ARBA00022737"/>
    </source>
</evidence>
<keyword evidence="1" id="KW-0677">Repeat</keyword>
<evidence type="ECO:0000313" key="5">
    <source>
        <dbReference type="EMBL" id="PAB58544.1"/>
    </source>
</evidence>
<keyword evidence="6" id="KW-1185">Reference proteome</keyword>
<feature type="domain" description="SLH" evidence="4">
    <location>
        <begin position="90"/>
        <end position="148"/>
    </location>
</feature>
<proteinExistence type="predicted"/>
<dbReference type="EMBL" id="NIBG01000014">
    <property type="protein sequence ID" value="PAB58544.1"/>
    <property type="molecule type" value="Genomic_DNA"/>
</dbReference>
<reference evidence="5 6" key="1">
    <citation type="submission" date="2017-06" db="EMBL/GenBank/DDBJ databases">
        <title>Draft genome sequence of anaerobic fermentative bacterium Anaeromicrobium sediminis DY2726D isolated from West Pacific Ocean sediments.</title>
        <authorList>
            <person name="Zeng X."/>
        </authorList>
    </citation>
    <scope>NUCLEOTIDE SEQUENCE [LARGE SCALE GENOMIC DNA]</scope>
    <source>
        <strain evidence="5 6">DY2726D</strain>
    </source>
</reference>
<feature type="chain" id="PRO_5012673050" description="SLH domain-containing protein" evidence="3">
    <location>
        <begin position="29"/>
        <end position="924"/>
    </location>
</feature>
<feature type="domain" description="SLH" evidence="4">
    <location>
        <begin position="149"/>
        <end position="215"/>
    </location>
</feature>
<comment type="caution">
    <text evidence="5">The sequence shown here is derived from an EMBL/GenBank/DDBJ whole genome shotgun (WGS) entry which is preliminary data.</text>
</comment>
<dbReference type="Proteomes" id="UP000216024">
    <property type="component" value="Unassembled WGS sequence"/>
</dbReference>
<evidence type="ECO:0000256" key="2">
    <source>
        <dbReference type="SAM" id="MobiDB-lite"/>
    </source>
</evidence>
<protein>
    <recommendedName>
        <fullName evidence="4">SLH domain-containing protein</fullName>
    </recommendedName>
</protein>
<gene>
    <name evidence="5" type="ORF">CCE28_14705</name>
</gene>
<dbReference type="RefSeq" id="WP_095134486.1">
    <property type="nucleotide sequence ID" value="NZ_NIBG01000014.1"/>
</dbReference>
<accession>A0A267MG33</accession>
<dbReference type="InterPro" id="IPR051465">
    <property type="entry name" value="Cell_Envelope_Struct_Comp"/>
</dbReference>
<feature type="region of interest" description="Disordered" evidence="2">
    <location>
        <begin position="595"/>
        <end position="618"/>
    </location>
</feature>